<evidence type="ECO:0000259" key="3">
    <source>
        <dbReference type="Pfam" id="PF01551"/>
    </source>
</evidence>
<dbReference type="InterPro" id="IPR011055">
    <property type="entry name" value="Dup_hybrid_motif"/>
</dbReference>
<feature type="chain" id="PRO_5045499104" evidence="2">
    <location>
        <begin position="21"/>
        <end position="158"/>
    </location>
</feature>
<dbReference type="Pfam" id="PF01551">
    <property type="entry name" value="Peptidase_M23"/>
    <property type="match status" value="1"/>
</dbReference>
<evidence type="ECO:0000256" key="2">
    <source>
        <dbReference type="SAM" id="SignalP"/>
    </source>
</evidence>
<dbReference type="InterPro" id="IPR050570">
    <property type="entry name" value="Cell_wall_metabolism_enzyme"/>
</dbReference>
<keyword evidence="1 2" id="KW-0732">Signal</keyword>
<dbReference type="InterPro" id="IPR016047">
    <property type="entry name" value="M23ase_b-sheet_dom"/>
</dbReference>
<dbReference type="CDD" id="cd12797">
    <property type="entry name" value="M23_peptidase"/>
    <property type="match status" value="1"/>
</dbReference>
<dbReference type="SUPFAM" id="SSF51261">
    <property type="entry name" value="Duplicated hybrid motif"/>
    <property type="match status" value="1"/>
</dbReference>
<protein>
    <submittedName>
        <fullName evidence="4">Murein hydrolase activator EnvC family protein</fullName>
    </submittedName>
</protein>
<dbReference type="GO" id="GO:0016787">
    <property type="term" value="F:hydrolase activity"/>
    <property type="evidence" value="ECO:0007669"/>
    <property type="project" value="UniProtKB-KW"/>
</dbReference>
<accession>A0ABW8ANR4</accession>
<feature type="signal peptide" evidence="2">
    <location>
        <begin position="1"/>
        <end position="20"/>
    </location>
</feature>
<reference evidence="4 5" key="1">
    <citation type="submission" date="2024-10" db="EMBL/GenBank/DDBJ databases">
        <title>The Natural Products Discovery Center: Release of the First 8490 Sequenced Strains for Exploring Actinobacteria Biosynthetic Diversity.</title>
        <authorList>
            <person name="Kalkreuter E."/>
            <person name="Kautsar S.A."/>
            <person name="Yang D."/>
            <person name="Bader C.D."/>
            <person name="Teijaro C.N."/>
            <person name="Fluegel L."/>
            <person name="Davis C.M."/>
            <person name="Simpson J.R."/>
            <person name="Lauterbach L."/>
            <person name="Steele A.D."/>
            <person name="Gui C."/>
            <person name="Meng S."/>
            <person name="Li G."/>
            <person name="Viehrig K."/>
            <person name="Ye F."/>
            <person name="Su P."/>
            <person name="Kiefer A.F."/>
            <person name="Nichols A."/>
            <person name="Cepeda A.J."/>
            <person name="Yan W."/>
            <person name="Fan B."/>
            <person name="Jiang Y."/>
            <person name="Adhikari A."/>
            <person name="Zheng C.-J."/>
            <person name="Schuster L."/>
            <person name="Cowan T.M."/>
            <person name="Smanski M.J."/>
            <person name="Chevrette M.G."/>
            <person name="De Carvalho L.P.S."/>
            <person name="Shen B."/>
        </authorList>
    </citation>
    <scope>NUCLEOTIDE SEQUENCE [LARGE SCALE GENOMIC DNA]</scope>
    <source>
        <strain evidence="4 5">NPDC049639</strain>
    </source>
</reference>
<dbReference type="RefSeq" id="WP_398280005.1">
    <property type="nucleotide sequence ID" value="NZ_JBITLV010000003.1"/>
</dbReference>
<dbReference type="EMBL" id="JBITLV010000003">
    <property type="protein sequence ID" value="MFI7587748.1"/>
    <property type="molecule type" value="Genomic_DNA"/>
</dbReference>
<evidence type="ECO:0000256" key="1">
    <source>
        <dbReference type="ARBA" id="ARBA00022729"/>
    </source>
</evidence>
<evidence type="ECO:0000313" key="5">
    <source>
        <dbReference type="Proteomes" id="UP001612915"/>
    </source>
</evidence>
<keyword evidence="5" id="KW-1185">Reference proteome</keyword>
<organism evidence="4 5">
    <name type="scientific">Spongisporangium articulatum</name>
    <dbReference type="NCBI Taxonomy" id="3362603"/>
    <lineage>
        <taxon>Bacteria</taxon>
        <taxon>Bacillati</taxon>
        <taxon>Actinomycetota</taxon>
        <taxon>Actinomycetes</taxon>
        <taxon>Kineosporiales</taxon>
        <taxon>Kineosporiaceae</taxon>
        <taxon>Spongisporangium</taxon>
    </lineage>
</organism>
<dbReference type="Proteomes" id="UP001612915">
    <property type="component" value="Unassembled WGS sequence"/>
</dbReference>
<feature type="domain" description="M23ase beta-sheet core" evidence="3">
    <location>
        <begin position="45"/>
        <end position="139"/>
    </location>
</feature>
<dbReference type="PANTHER" id="PTHR21666:SF289">
    <property type="entry name" value="L-ALA--D-GLU ENDOPEPTIDASE"/>
    <property type="match status" value="1"/>
</dbReference>
<name>A0ABW8ANR4_9ACTN</name>
<dbReference type="PANTHER" id="PTHR21666">
    <property type="entry name" value="PEPTIDASE-RELATED"/>
    <property type="match status" value="1"/>
</dbReference>
<keyword evidence="4" id="KW-0378">Hydrolase</keyword>
<gene>
    <name evidence="4" type="ORF">ACIB24_11800</name>
</gene>
<proteinExistence type="predicted"/>
<dbReference type="Gene3D" id="2.70.70.10">
    <property type="entry name" value="Glucose Permease (Domain IIA)"/>
    <property type="match status" value="1"/>
</dbReference>
<evidence type="ECO:0000313" key="4">
    <source>
        <dbReference type="EMBL" id="MFI7587748.1"/>
    </source>
</evidence>
<comment type="caution">
    <text evidence="4">The sequence shown here is derived from an EMBL/GenBank/DDBJ whole genome shotgun (WGS) entry which is preliminary data.</text>
</comment>
<sequence>MALTPLVAAALALTVPTAPAWQWPLRPQPAVVQRFEVGPSPWSPGHRGTDLAAAPGAAVRSPAAGVVRFAGVVAGKPVVSVDLGGGLTSSFEPVVGTLRPGTAVAAGQVVGRLSALPGHCAPASCLHWGVRRDGAYVDPLALLSGRRPIVLKPLGAVR</sequence>